<dbReference type="AlphaFoldDB" id="A0A6L9MEJ0"/>
<evidence type="ECO:0000313" key="1">
    <source>
        <dbReference type="EMBL" id="NDV86081.1"/>
    </source>
</evidence>
<organism evidence="1 2">
    <name type="scientific">Aurantimonas aggregata</name>
    <dbReference type="NCBI Taxonomy" id="2047720"/>
    <lineage>
        <taxon>Bacteria</taxon>
        <taxon>Pseudomonadati</taxon>
        <taxon>Pseudomonadota</taxon>
        <taxon>Alphaproteobacteria</taxon>
        <taxon>Hyphomicrobiales</taxon>
        <taxon>Aurantimonadaceae</taxon>
        <taxon>Aurantimonas</taxon>
    </lineage>
</organism>
<proteinExistence type="predicted"/>
<dbReference type="InterPro" id="IPR006357">
    <property type="entry name" value="HAD-SF_hydro_IIA"/>
</dbReference>
<dbReference type="InterPro" id="IPR036412">
    <property type="entry name" value="HAD-like_sf"/>
</dbReference>
<dbReference type="NCBIfam" id="TIGR01460">
    <property type="entry name" value="HAD-SF-IIA"/>
    <property type="match status" value="1"/>
</dbReference>
<dbReference type="EMBL" id="JAAAMJ010000002">
    <property type="protein sequence ID" value="NDV86081.1"/>
    <property type="molecule type" value="Genomic_DNA"/>
</dbReference>
<dbReference type="PANTHER" id="PTHR19288:SF90">
    <property type="entry name" value="OS08G0542600 PROTEIN"/>
    <property type="match status" value="1"/>
</dbReference>
<dbReference type="PANTHER" id="PTHR19288">
    <property type="entry name" value="4-NITROPHENYLPHOSPHATASE-RELATED"/>
    <property type="match status" value="1"/>
</dbReference>
<dbReference type="GO" id="GO:0016791">
    <property type="term" value="F:phosphatase activity"/>
    <property type="evidence" value="ECO:0007669"/>
    <property type="project" value="TreeGrafter"/>
</dbReference>
<protein>
    <submittedName>
        <fullName evidence="1">TIGR01459 family HAD-type hydrolase</fullName>
    </submittedName>
</protein>
<dbReference type="NCBIfam" id="TIGR01459">
    <property type="entry name" value="HAD-SF-IIA-hyp4"/>
    <property type="match status" value="1"/>
</dbReference>
<name>A0A6L9MEJ0_9HYPH</name>
<dbReference type="Gene3D" id="3.40.50.1000">
    <property type="entry name" value="HAD superfamily/HAD-like"/>
    <property type="match status" value="2"/>
</dbReference>
<dbReference type="Pfam" id="PF13344">
    <property type="entry name" value="Hydrolase_6"/>
    <property type="match status" value="1"/>
</dbReference>
<dbReference type="Pfam" id="PF13242">
    <property type="entry name" value="Hydrolase_like"/>
    <property type="match status" value="1"/>
</dbReference>
<dbReference type="InterPro" id="IPR023214">
    <property type="entry name" value="HAD_sf"/>
</dbReference>
<dbReference type="InterPro" id="IPR006356">
    <property type="entry name" value="HAD-SF_hydro_IIA_hyp3"/>
</dbReference>
<accession>A0A6L9MEJ0</accession>
<sequence length="284" mass="29568">MDMSTKSPARRIDSLGDVTGGYDAIFCDVWGVVHDGLTKKRPAEAALAAARQAGLKVVLLTNAPRPAAAVAAQLDTLDFSRDAYDAIVTSGDATVALLDELGGPIFHVGPARDFDLFEGTGLEKVDEADAHAVVTTGLFDDDTETPADYADMLARLAARSLPMVCANPDIVVNRGDRLVFCAGALGRDYAALGGTVRLAGKPHQPIYDLAARVIGGIDRSRILAIGDGLMTDIAGANRFGIDVLLITEGIHGAELGGPDAASHTIAAMLAEKGLAANYLMADLQ</sequence>
<evidence type="ECO:0000313" key="2">
    <source>
        <dbReference type="Proteomes" id="UP000476332"/>
    </source>
</evidence>
<dbReference type="SUPFAM" id="SSF56784">
    <property type="entry name" value="HAD-like"/>
    <property type="match status" value="1"/>
</dbReference>
<dbReference type="GO" id="GO:0005737">
    <property type="term" value="C:cytoplasm"/>
    <property type="evidence" value="ECO:0007669"/>
    <property type="project" value="TreeGrafter"/>
</dbReference>
<gene>
    <name evidence="1" type="ORF">GTW51_05120</name>
</gene>
<comment type="caution">
    <text evidence="1">The sequence shown here is derived from an EMBL/GenBank/DDBJ whole genome shotgun (WGS) entry which is preliminary data.</text>
</comment>
<dbReference type="Proteomes" id="UP000476332">
    <property type="component" value="Unassembled WGS sequence"/>
</dbReference>
<keyword evidence="2" id="KW-1185">Reference proteome</keyword>
<keyword evidence="1" id="KW-0378">Hydrolase</keyword>
<reference evidence="1 2" key="1">
    <citation type="submission" date="2020-01" db="EMBL/GenBank/DDBJ databases">
        <title>Genomes of bacteria type strains.</title>
        <authorList>
            <person name="Chen J."/>
            <person name="Zhu S."/>
            <person name="Chen J."/>
        </authorList>
    </citation>
    <scope>NUCLEOTIDE SEQUENCE [LARGE SCALE GENOMIC DNA]</scope>
    <source>
        <strain evidence="1 2">KCTC 52919</strain>
    </source>
</reference>